<accession>A0A2S6IDU9</accession>
<feature type="chain" id="PRO_5015541382" description="DUF6268 domain-containing protein" evidence="1">
    <location>
        <begin position="30"/>
        <end position="305"/>
    </location>
</feature>
<proteinExistence type="predicted"/>
<evidence type="ECO:0000313" key="3">
    <source>
        <dbReference type="EMBL" id="PPK92395.1"/>
    </source>
</evidence>
<gene>
    <name evidence="3" type="ORF">LY01_02995</name>
</gene>
<organism evidence="3 4">
    <name type="scientific">Nonlabens xylanidelens</name>
    <dbReference type="NCBI Taxonomy" id="191564"/>
    <lineage>
        <taxon>Bacteria</taxon>
        <taxon>Pseudomonadati</taxon>
        <taxon>Bacteroidota</taxon>
        <taxon>Flavobacteriia</taxon>
        <taxon>Flavobacteriales</taxon>
        <taxon>Flavobacteriaceae</taxon>
        <taxon>Nonlabens</taxon>
    </lineage>
</organism>
<feature type="signal peptide" evidence="1">
    <location>
        <begin position="1"/>
        <end position="29"/>
    </location>
</feature>
<protein>
    <recommendedName>
        <fullName evidence="2">DUF6268 domain-containing protein</fullName>
    </recommendedName>
</protein>
<name>A0A2S6IDU9_9FLAO</name>
<dbReference type="Pfam" id="PF19783">
    <property type="entry name" value="DUF6268"/>
    <property type="match status" value="1"/>
</dbReference>
<dbReference type="InterPro" id="IPR046235">
    <property type="entry name" value="DUF6268"/>
</dbReference>
<reference evidence="3 4" key="1">
    <citation type="submission" date="2018-02" db="EMBL/GenBank/DDBJ databases">
        <title>Genomic Encyclopedia of Archaeal and Bacterial Type Strains, Phase II (KMG-II): from individual species to whole genera.</title>
        <authorList>
            <person name="Goeker M."/>
        </authorList>
    </citation>
    <scope>NUCLEOTIDE SEQUENCE [LARGE SCALE GENOMIC DNA]</scope>
    <source>
        <strain evidence="3 4">DSM 16809</strain>
    </source>
</reference>
<dbReference type="EMBL" id="PTJE01000011">
    <property type="protein sequence ID" value="PPK92395.1"/>
    <property type="molecule type" value="Genomic_DNA"/>
</dbReference>
<dbReference type="RefSeq" id="WP_245890768.1">
    <property type="nucleotide sequence ID" value="NZ_MQVW01000014.1"/>
</dbReference>
<feature type="domain" description="DUF6268" evidence="2">
    <location>
        <begin position="103"/>
        <end position="302"/>
    </location>
</feature>
<keyword evidence="4" id="KW-1185">Reference proteome</keyword>
<dbReference type="Proteomes" id="UP000239002">
    <property type="component" value="Unassembled WGS sequence"/>
</dbReference>
<comment type="caution">
    <text evidence="3">The sequence shown here is derived from an EMBL/GenBank/DDBJ whole genome shotgun (WGS) entry which is preliminary data.</text>
</comment>
<keyword evidence="1" id="KW-0732">Signal</keyword>
<evidence type="ECO:0000259" key="2">
    <source>
        <dbReference type="Pfam" id="PF19783"/>
    </source>
</evidence>
<evidence type="ECO:0000313" key="4">
    <source>
        <dbReference type="Proteomes" id="UP000239002"/>
    </source>
</evidence>
<dbReference type="AlphaFoldDB" id="A0A2S6IDU9"/>
<evidence type="ECO:0000256" key="1">
    <source>
        <dbReference type="SAM" id="SignalP"/>
    </source>
</evidence>
<sequence length="305" mass="35391">MKNLTIGKMTRLNKIIRTSCIVFCVFAFAKAYSQGTDLFRAEYTYFPQSNSDNSFRRFRTFVNVPLKVGEASYLVPYLEYRNVEYLVKDNFRATDFGSDRYESFQVALGYTFPMKNNWRFGSRTGVLVASNFDEGKARSDDYFFVGSVYFIKNEKKREDGGKPWQLVVGVQYSTTAGRPFPLPYLNYYRELNESWSFTLGAPKMNLKYRFNEKNDVQLYARLDGFYANIQNDQPTTRGVAEDVSMTVAMFGPGYQHNFTKHISAYIYAGYTFINDIRLRDDNGDDVVTLNDTNTFYSRIGIKFKI</sequence>